<protein>
    <recommendedName>
        <fullName evidence="3 10">4-diphosphocytidyl-2-C-methyl-D-erythritol kinase</fullName>
        <shortName evidence="10">CMK</shortName>
        <ecNumber evidence="2 10">2.7.1.148</ecNumber>
    </recommendedName>
    <alternativeName>
        <fullName evidence="9 10">4-(cytidine-5'-diphospho)-2-C-methyl-D-erythritol kinase</fullName>
    </alternativeName>
</protein>
<comment type="similarity">
    <text evidence="1 10">Belongs to the GHMP kinase family. IspE subfamily.</text>
</comment>
<dbReference type="Proteomes" id="UP000494214">
    <property type="component" value="Unassembled WGS sequence"/>
</dbReference>
<evidence type="ECO:0000256" key="4">
    <source>
        <dbReference type="ARBA" id="ARBA00022679"/>
    </source>
</evidence>
<evidence type="ECO:0000256" key="6">
    <source>
        <dbReference type="ARBA" id="ARBA00022777"/>
    </source>
</evidence>
<evidence type="ECO:0000256" key="5">
    <source>
        <dbReference type="ARBA" id="ARBA00022741"/>
    </source>
</evidence>
<evidence type="ECO:0000256" key="3">
    <source>
        <dbReference type="ARBA" id="ARBA00017473"/>
    </source>
</evidence>
<dbReference type="PANTHER" id="PTHR43527">
    <property type="entry name" value="4-DIPHOSPHOCYTIDYL-2-C-METHYL-D-ERYTHRITOL KINASE, CHLOROPLASTIC"/>
    <property type="match status" value="1"/>
</dbReference>
<evidence type="ECO:0000313" key="14">
    <source>
        <dbReference type="Proteomes" id="UP000494214"/>
    </source>
</evidence>
<dbReference type="GO" id="GO:0019288">
    <property type="term" value="P:isopentenyl diphosphate biosynthetic process, methylerythritol 4-phosphate pathway"/>
    <property type="evidence" value="ECO:0007669"/>
    <property type="project" value="UniProtKB-UniRule"/>
</dbReference>
<keyword evidence="4 10" id="KW-0808">Transferase</keyword>
<feature type="active site" evidence="10">
    <location>
        <position position="11"/>
    </location>
</feature>
<dbReference type="InterPro" id="IPR006204">
    <property type="entry name" value="GHMP_kinase_N_dom"/>
</dbReference>
<feature type="binding site" evidence="10">
    <location>
        <begin position="94"/>
        <end position="104"/>
    </location>
    <ligand>
        <name>ATP</name>
        <dbReference type="ChEBI" id="CHEBI:30616"/>
    </ligand>
</feature>
<dbReference type="NCBIfam" id="TIGR00154">
    <property type="entry name" value="ispE"/>
    <property type="match status" value="1"/>
</dbReference>
<dbReference type="RefSeq" id="WP_175122542.1">
    <property type="nucleotide sequence ID" value="NZ_CADIJM010000002.1"/>
</dbReference>
<keyword evidence="7 10" id="KW-0067">ATP-binding</keyword>
<comment type="catalytic activity">
    <reaction evidence="10">
        <text>4-CDP-2-C-methyl-D-erythritol + ATP = 4-CDP-2-C-methyl-D-erythritol 2-phosphate + ADP + H(+)</text>
        <dbReference type="Rhea" id="RHEA:18437"/>
        <dbReference type="ChEBI" id="CHEBI:15378"/>
        <dbReference type="ChEBI" id="CHEBI:30616"/>
        <dbReference type="ChEBI" id="CHEBI:57823"/>
        <dbReference type="ChEBI" id="CHEBI:57919"/>
        <dbReference type="ChEBI" id="CHEBI:456216"/>
        <dbReference type="EC" id="2.7.1.148"/>
    </reaction>
</comment>
<dbReference type="Pfam" id="PF00288">
    <property type="entry name" value="GHMP_kinases_N"/>
    <property type="match status" value="1"/>
</dbReference>
<evidence type="ECO:0000259" key="12">
    <source>
        <dbReference type="Pfam" id="PF08544"/>
    </source>
</evidence>
<keyword evidence="14" id="KW-1185">Reference proteome</keyword>
<keyword evidence="8 10" id="KW-0414">Isoprene biosynthesis</keyword>
<dbReference type="InterPro" id="IPR004424">
    <property type="entry name" value="IspE"/>
</dbReference>
<dbReference type="Pfam" id="PF08544">
    <property type="entry name" value="GHMP_kinases_C"/>
    <property type="match status" value="1"/>
</dbReference>
<evidence type="ECO:0000256" key="10">
    <source>
        <dbReference type="HAMAP-Rule" id="MF_00061"/>
    </source>
</evidence>
<comment type="pathway">
    <text evidence="10">Isoprenoid biosynthesis; isopentenyl diphosphate biosynthesis via DXP pathway; isopentenyl diphosphate from 1-deoxy-D-xylulose 5-phosphate: step 3/6.</text>
</comment>
<feature type="domain" description="GHMP kinase C-terminal" evidence="12">
    <location>
        <begin position="232"/>
        <end position="285"/>
    </location>
</feature>
<dbReference type="HAMAP" id="MF_00061">
    <property type="entry name" value="IspE"/>
    <property type="match status" value="1"/>
</dbReference>
<dbReference type="InterPro" id="IPR014721">
    <property type="entry name" value="Ribsml_uS5_D2-typ_fold_subgr"/>
</dbReference>
<evidence type="ECO:0000259" key="11">
    <source>
        <dbReference type="Pfam" id="PF00288"/>
    </source>
</evidence>
<evidence type="ECO:0000256" key="7">
    <source>
        <dbReference type="ARBA" id="ARBA00022840"/>
    </source>
</evidence>
<dbReference type="PIRSF" id="PIRSF010376">
    <property type="entry name" value="IspE"/>
    <property type="match status" value="1"/>
</dbReference>
<dbReference type="AlphaFoldDB" id="A0A6S6ZL08"/>
<dbReference type="Gene3D" id="3.30.230.10">
    <property type="match status" value="1"/>
</dbReference>
<accession>A0A6S6ZL08</accession>
<gene>
    <name evidence="10 13" type="primary">ispE</name>
    <name evidence="13" type="ORF">LMG26690_01570</name>
</gene>
<dbReference type="EC" id="2.7.1.148" evidence="2 10"/>
<evidence type="ECO:0000313" key="13">
    <source>
        <dbReference type="EMBL" id="CAB3680600.1"/>
    </source>
</evidence>
<dbReference type="InterPro" id="IPR020568">
    <property type="entry name" value="Ribosomal_Su5_D2-typ_SF"/>
</dbReference>
<keyword evidence="5 10" id="KW-0547">Nucleotide-binding</keyword>
<name>A0A6S6ZL08_9BURK</name>
<comment type="function">
    <text evidence="10">Catalyzes the phosphorylation of the position 2 hydroxy group of 4-diphosphocytidyl-2C-methyl-D-erythritol.</text>
</comment>
<evidence type="ECO:0000256" key="9">
    <source>
        <dbReference type="ARBA" id="ARBA00032554"/>
    </source>
</evidence>
<evidence type="ECO:0000256" key="8">
    <source>
        <dbReference type="ARBA" id="ARBA00023229"/>
    </source>
</evidence>
<organism evidence="13 14">
    <name type="scientific">Achromobacter animicus</name>
    <dbReference type="NCBI Taxonomy" id="1389935"/>
    <lineage>
        <taxon>Bacteria</taxon>
        <taxon>Pseudomonadati</taxon>
        <taxon>Pseudomonadota</taxon>
        <taxon>Betaproteobacteria</taxon>
        <taxon>Burkholderiales</taxon>
        <taxon>Alcaligenaceae</taxon>
        <taxon>Achromobacter</taxon>
    </lineage>
</organism>
<dbReference type="PANTHER" id="PTHR43527:SF2">
    <property type="entry name" value="4-DIPHOSPHOCYTIDYL-2-C-METHYL-D-ERYTHRITOL KINASE, CHLOROPLASTIC"/>
    <property type="match status" value="1"/>
</dbReference>
<keyword evidence="6 10" id="KW-0418">Kinase</keyword>
<dbReference type="GO" id="GO:0016114">
    <property type="term" value="P:terpenoid biosynthetic process"/>
    <property type="evidence" value="ECO:0007669"/>
    <property type="project" value="UniProtKB-UniRule"/>
</dbReference>
<dbReference type="Gene3D" id="3.30.70.890">
    <property type="entry name" value="GHMP kinase, C-terminal domain"/>
    <property type="match status" value="1"/>
</dbReference>
<sequence>MTLYDVPAPAKLNLFLHVVGRRADGYHLLQTVFRFIDLCDTLHFDVRSDGVISRATDLPGVPEDQDLTVRAARALQKATGTRQGAQISLEKRIPQGGGLGGGSSDAASVLIALNKLWNTGLSRQELMALALPLGADVPVFVFGQSAFAQGIGEDLTAVTLPERAYLVAQPDASVPTVGIFSAPDLTRDTSYITIADFLASQTFLPSGSLGKHPGGEHRSGETPSGCALYGKNDLEPVVYRLYPEVLGASRWLAERGLPVRMSGSGACLFAEFSETSQAVLAEQEITAIMRGADKTFSQTHPRFRLVQACTGLAEHPLRNWIAR</sequence>
<dbReference type="SUPFAM" id="SSF55060">
    <property type="entry name" value="GHMP Kinase, C-terminal domain"/>
    <property type="match status" value="1"/>
</dbReference>
<feature type="domain" description="GHMP kinase N-terminal" evidence="11">
    <location>
        <begin position="67"/>
        <end position="144"/>
    </location>
</feature>
<dbReference type="GO" id="GO:0050515">
    <property type="term" value="F:4-(cytidine 5'-diphospho)-2-C-methyl-D-erythritol kinase activity"/>
    <property type="evidence" value="ECO:0007669"/>
    <property type="project" value="UniProtKB-UniRule"/>
</dbReference>
<reference evidence="13 14" key="1">
    <citation type="submission" date="2020-04" db="EMBL/GenBank/DDBJ databases">
        <authorList>
            <person name="De Canck E."/>
        </authorList>
    </citation>
    <scope>NUCLEOTIDE SEQUENCE [LARGE SCALE GENOMIC DNA]</scope>
    <source>
        <strain evidence="13 14">LMG 26690</strain>
    </source>
</reference>
<dbReference type="InterPro" id="IPR036554">
    <property type="entry name" value="GHMP_kinase_C_sf"/>
</dbReference>
<proteinExistence type="inferred from homology"/>
<dbReference type="InterPro" id="IPR013750">
    <property type="entry name" value="GHMP_kinase_C_dom"/>
</dbReference>
<dbReference type="EMBL" id="CADIJM010000002">
    <property type="protein sequence ID" value="CAB3680600.1"/>
    <property type="molecule type" value="Genomic_DNA"/>
</dbReference>
<dbReference type="GO" id="GO:0005524">
    <property type="term" value="F:ATP binding"/>
    <property type="evidence" value="ECO:0007669"/>
    <property type="project" value="UniProtKB-UniRule"/>
</dbReference>
<feature type="active site" evidence="10">
    <location>
        <position position="136"/>
    </location>
</feature>
<dbReference type="SUPFAM" id="SSF54211">
    <property type="entry name" value="Ribosomal protein S5 domain 2-like"/>
    <property type="match status" value="1"/>
</dbReference>
<evidence type="ECO:0000256" key="1">
    <source>
        <dbReference type="ARBA" id="ARBA00009684"/>
    </source>
</evidence>
<evidence type="ECO:0000256" key="2">
    <source>
        <dbReference type="ARBA" id="ARBA00012052"/>
    </source>
</evidence>
<dbReference type="UniPathway" id="UPA00056">
    <property type="reaction ID" value="UER00094"/>
</dbReference>